<keyword evidence="2" id="KW-1133">Transmembrane helix</keyword>
<feature type="transmembrane region" description="Helical" evidence="2">
    <location>
        <begin position="12"/>
        <end position="37"/>
    </location>
</feature>
<gene>
    <name evidence="3" type="ORF">AS031_13005</name>
</gene>
<accession>A0A0V8IL40</accession>
<dbReference type="Proteomes" id="UP000053199">
    <property type="component" value="Unassembled WGS sequence"/>
</dbReference>
<proteinExistence type="predicted"/>
<sequence length="168" mass="17932">METLKKIVRNQYFPAGAVLAGVVLFWLVGVLGGLSLLHNNQPPLTTLTWLLFVYTAAVLTPLAGLLAALDLFRRWRRNRAGVVQAIDEDADEDMRPSAETLVPATAPHEGPYDQAQPLVDGEHHSHPAQDRQPRSATPPRPGTAPGAGQAAAGTAKKNPKQPGGRKAA</sequence>
<feature type="region of interest" description="Disordered" evidence="1">
    <location>
        <begin position="84"/>
        <end position="168"/>
    </location>
</feature>
<keyword evidence="2" id="KW-0812">Transmembrane</keyword>
<feature type="transmembrane region" description="Helical" evidence="2">
    <location>
        <begin position="49"/>
        <end position="69"/>
    </location>
</feature>
<keyword evidence="4" id="KW-1185">Reference proteome</keyword>
<evidence type="ECO:0000256" key="2">
    <source>
        <dbReference type="SAM" id="Phobius"/>
    </source>
</evidence>
<keyword evidence="2" id="KW-0472">Membrane</keyword>
<evidence type="ECO:0000313" key="3">
    <source>
        <dbReference type="EMBL" id="KSU75476.1"/>
    </source>
</evidence>
<organism evidence="3 4">
    <name type="scientific">Pseudarthrobacter enclensis</name>
    <dbReference type="NCBI Taxonomy" id="993070"/>
    <lineage>
        <taxon>Bacteria</taxon>
        <taxon>Bacillati</taxon>
        <taxon>Actinomycetota</taxon>
        <taxon>Actinomycetes</taxon>
        <taxon>Micrococcales</taxon>
        <taxon>Micrococcaceae</taxon>
        <taxon>Pseudarthrobacter</taxon>
    </lineage>
</organism>
<feature type="compositionally biased region" description="Low complexity" evidence="1">
    <location>
        <begin position="143"/>
        <end position="155"/>
    </location>
</feature>
<dbReference type="EMBL" id="LNQM01000005">
    <property type="protein sequence ID" value="KSU75476.1"/>
    <property type="molecule type" value="Genomic_DNA"/>
</dbReference>
<evidence type="ECO:0000256" key="1">
    <source>
        <dbReference type="SAM" id="MobiDB-lite"/>
    </source>
</evidence>
<dbReference type="RefSeq" id="WP_058268587.1">
    <property type="nucleotide sequence ID" value="NZ_FMAZ01000005.1"/>
</dbReference>
<name>A0A0V8IL40_9MICC</name>
<reference evidence="3 4" key="1">
    <citation type="journal article" date="2014" name="Arch. Microbiol.">
        <title>Arthrobacter enclensis sp. nov., isolated from sediment sample.</title>
        <authorList>
            <person name="Dastager S.G."/>
            <person name="Liu Q."/>
            <person name="Tang S.K."/>
            <person name="Krishnamurthi S."/>
            <person name="Lee J.C."/>
            <person name="Li W.J."/>
        </authorList>
    </citation>
    <scope>NUCLEOTIDE SEQUENCE [LARGE SCALE GENOMIC DNA]</scope>
    <source>
        <strain evidence="3 4">NIO-1008</strain>
    </source>
</reference>
<comment type="caution">
    <text evidence="3">The sequence shown here is derived from an EMBL/GenBank/DDBJ whole genome shotgun (WGS) entry which is preliminary data.</text>
</comment>
<protein>
    <submittedName>
        <fullName evidence="3">Uncharacterized protein</fullName>
    </submittedName>
</protein>
<dbReference type="AlphaFoldDB" id="A0A0V8IL40"/>
<feature type="compositionally biased region" description="Basic and acidic residues" evidence="1">
    <location>
        <begin position="120"/>
        <end position="133"/>
    </location>
</feature>
<evidence type="ECO:0000313" key="4">
    <source>
        <dbReference type="Proteomes" id="UP000053199"/>
    </source>
</evidence>